<proteinExistence type="predicted"/>
<feature type="region of interest" description="Disordered" evidence="1">
    <location>
        <begin position="1"/>
        <end position="58"/>
    </location>
</feature>
<feature type="compositionally biased region" description="Low complexity" evidence="1">
    <location>
        <begin position="217"/>
        <end position="233"/>
    </location>
</feature>
<dbReference type="Proteomes" id="UP000038010">
    <property type="component" value="Unassembled WGS sequence"/>
</dbReference>
<name>A0A0N0NPC2_9EURO</name>
<sequence length="558" mass="61613">MSFSGRTPESFLPRTDSKNPSTTCKGLTASGRPCRRALASSPTGNSSRSSPGPSSDRNDAVVGGVLAILEHSDAAAFYCWQHKSQAEELAAEPEQKTTLFPLRGKSSIDSIAEKVGVVDLDSEVGSHSGGKRHNARRDEPRLTKRDTMPSGWQHMQGPLMTVPEEVQLPSRKDDYLGGRSNTKVSWSCCLQADDHDEPPQRHRRRPQPPPAQGYESPAPMQAAMARPAPVVQRKPVPSSQVRGRAVPAPDRRSPSIWTEPRLSAQRPATSASHTQDLLALIPSRTSPQTAALLLSELSKPLSPSDDSGYIYIFWLTPDSFDSKPDDETASSLLGDDDEEMDLDSDSETEPTTAQATRRRSGPGAPIKQKNPRQAAAIQRYASVRRIEPRTSRTKHTASTIAPTTEEQRTILLKIGRASNVHRRMTQWSKQCGQDITLVRFYPYRIKYASPKPATGARSAPRSPSGASSAAASTGITLKCPYISRVERLIHLELAEQRIVDPGKCEQCGREHKEWFEVPATRKGLRRVDEVVKRWVGWLCAKSRKNHGRLARRQAKIWP</sequence>
<dbReference type="EMBL" id="LFJN01000007">
    <property type="protein sequence ID" value="KPI42369.1"/>
    <property type="molecule type" value="Genomic_DNA"/>
</dbReference>
<feature type="compositionally biased region" description="Basic and acidic residues" evidence="1">
    <location>
        <begin position="136"/>
        <end position="147"/>
    </location>
</feature>
<keyword evidence="4" id="KW-1185">Reference proteome</keyword>
<evidence type="ECO:0000259" key="2">
    <source>
        <dbReference type="SMART" id="SM00974"/>
    </source>
</evidence>
<feature type="region of interest" description="Disordered" evidence="1">
    <location>
        <begin position="192"/>
        <end position="274"/>
    </location>
</feature>
<dbReference type="PANTHER" id="PTHR28094">
    <property type="entry name" value="MEIOTICALLY UP-REGULATED GENE 113 PROTEIN"/>
    <property type="match status" value="1"/>
</dbReference>
<organism evidence="3 4">
    <name type="scientific">Cyphellophora attinorum</name>
    <dbReference type="NCBI Taxonomy" id="1664694"/>
    <lineage>
        <taxon>Eukaryota</taxon>
        <taxon>Fungi</taxon>
        <taxon>Dikarya</taxon>
        <taxon>Ascomycota</taxon>
        <taxon>Pezizomycotina</taxon>
        <taxon>Eurotiomycetes</taxon>
        <taxon>Chaetothyriomycetidae</taxon>
        <taxon>Chaetothyriales</taxon>
        <taxon>Cyphellophoraceae</taxon>
        <taxon>Cyphellophora</taxon>
    </lineage>
</organism>
<dbReference type="PANTHER" id="PTHR28094:SF2">
    <property type="entry name" value="BACTERIOPHAGE T5 ORF172 DNA-BINDING DOMAIN-CONTAINING PROTEIN"/>
    <property type="match status" value="1"/>
</dbReference>
<feature type="compositionally biased region" description="Low complexity" evidence="1">
    <location>
        <begin position="40"/>
        <end position="55"/>
    </location>
</feature>
<feature type="region of interest" description="Disordered" evidence="1">
    <location>
        <begin position="323"/>
        <end position="404"/>
    </location>
</feature>
<dbReference type="RefSeq" id="XP_018002332.1">
    <property type="nucleotide sequence ID" value="XM_018150216.1"/>
</dbReference>
<dbReference type="OrthoDB" id="2417614at2759"/>
<dbReference type="InterPro" id="IPR053006">
    <property type="entry name" value="Meiosis_regulatory"/>
</dbReference>
<evidence type="ECO:0000313" key="4">
    <source>
        <dbReference type="Proteomes" id="UP000038010"/>
    </source>
</evidence>
<accession>A0A0N0NPC2</accession>
<dbReference type="Pfam" id="PF10544">
    <property type="entry name" value="T5orf172"/>
    <property type="match status" value="1"/>
</dbReference>
<protein>
    <recommendedName>
        <fullName evidence="2">Bacteriophage T5 Orf172 DNA-binding domain-containing protein</fullName>
    </recommendedName>
</protein>
<comment type="caution">
    <text evidence="3">The sequence shown here is derived from an EMBL/GenBank/DDBJ whole genome shotgun (WGS) entry which is preliminary data.</text>
</comment>
<feature type="domain" description="Bacteriophage T5 Orf172 DNA-binding" evidence="2">
    <location>
        <begin position="406"/>
        <end position="534"/>
    </location>
</feature>
<reference evidence="3 4" key="1">
    <citation type="submission" date="2015-06" db="EMBL/GenBank/DDBJ databases">
        <title>Draft genome of the ant-associated black yeast Phialophora attae CBS 131958.</title>
        <authorList>
            <person name="Moreno L.F."/>
            <person name="Stielow B.J."/>
            <person name="de Hoog S."/>
            <person name="Vicente V.A."/>
            <person name="Weiss V.A."/>
            <person name="de Vries M."/>
            <person name="Cruz L.M."/>
            <person name="Souza E.M."/>
        </authorList>
    </citation>
    <scope>NUCLEOTIDE SEQUENCE [LARGE SCALE GENOMIC DNA]</scope>
    <source>
        <strain evidence="3 4">CBS 131958</strain>
    </source>
</reference>
<dbReference type="VEuPathDB" id="FungiDB:AB675_9661"/>
<dbReference type="InterPro" id="IPR018306">
    <property type="entry name" value="Phage_T5_Orf172_DNA-bd"/>
</dbReference>
<dbReference type="SMART" id="SM00974">
    <property type="entry name" value="T5orf172"/>
    <property type="match status" value="1"/>
</dbReference>
<dbReference type="GeneID" id="28742096"/>
<feature type="region of interest" description="Disordered" evidence="1">
    <location>
        <begin position="122"/>
        <end position="156"/>
    </location>
</feature>
<gene>
    <name evidence="3" type="ORF">AB675_9661</name>
</gene>
<dbReference type="AlphaFoldDB" id="A0A0N0NPC2"/>
<dbReference type="STRING" id="1664694.A0A0N0NPC2"/>
<evidence type="ECO:0000313" key="3">
    <source>
        <dbReference type="EMBL" id="KPI42369.1"/>
    </source>
</evidence>
<feature type="compositionally biased region" description="Acidic residues" evidence="1">
    <location>
        <begin position="334"/>
        <end position="348"/>
    </location>
</feature>
<evidence type="ECO:0000256" key="1">
    <source>
        <dbReference type="SAM" id="MobiDB-lite"/>
    </source>
</evidence>